<evidence type="ECO:0000259" key="2">
    <source>
        <dbReference type="SMART" id="SM00343"/>
    </source>
</evidence>
<feature type="region of interest" description="Disordered" evidence="1">
    <location>
        <begin position="122"/>
        <end position="173"/>
    </location>
</feature>
<dbReference type="EMBL" id="OZ075125">
    <property type="protein sequence ID" value="CAL4936175.1"/>
    <property type="molecule type" value="Genomic_DNA"/>
</dbReference>
<dbReference type="Proteomes" id="UP001497457">
    <property type="component" value="Chromosome 15b"/>
</dbReference>
<name>A0ABC8Y1S5_9POAL</name>
<reference evidence="3 4" key="2">
    <citation type="submission" date="2024-10" db="EMBL/GenBank/DDBJ databases">
        <authorList>
            <person name="Ryan C."/>
        </authorList>
    </citation>
    <scope>NUCLEOTIDE SEQUENCE [LARGE SCALE GENOMIC DNA]</scope>
</reference>
<feature type="domain" description="CCHC-type" evidence="2">
    <location>
        <begin position="208"/>
        <end position="224"/>
    </location>
</feature>
<dbReference type="SUPFAM" id="SSF57756">
    <property type="entry name" value="Retrovirus zinc finger-like domains"/>
    <property type="match status" value="1"/>
</dbReference>
<feature type="compositionally biased region" description="Basic and acidic residues" evidence="1">
    <location>
        <begin position="570"/>
        <end position="579"/>
    </location>
</feature>
<evidence type="ECO:0000313" key="3">
    <source>
        <dbReference type="EMBL" id="CAL4936175.1"/>
    </source>
</evidence>
<organism evidence="3 4">
    <name type="scientific">Urochloa decumbens</name>
    <dbReference type="NCBI Taxonomy" id="240449"/>
    <lineage>
        <taxon>Eukaryota</taxon>
        <taxon>Viridiplantae</taxon>
        <taxon>Streptophyta</taxon>
        <taxon>Embryophyta</taxon>
        <taxon>Tracheophyta</taxon>
        <taxon>Spermatophyta</taxon>
        <taxon>Magnoliopsida</taxon>
        <taxon>Liliopsida</taxon>
        <taxon>Poales</taxon>
        <taxon>Poaceae</taxon>
        <taxon>PACMAD clade</taxon>
        <taxon>Panicoideae</taxon>
        <taxon>Panicodae</taxon>
        <taxon>Paniceae</taxon>
        <taxon>Melinidinae</taxon>
        <taxon>Urochloa</taxon>
    </lineage>
</organism>
<feature type="compositionally biased region" description="Polar residues" evidence="1">
    <location>
        <begin position="258"/>
        <end position="267"/>
    </location>
</feature>
<proteinExistence type="predicted"/>
<dbReference type="PANTHER" id="PTHR33087">
    <property type="entry name" value="OS07G0539200 PROTEIN"/>
    <property type="match status" value="1"/>
</dbReference>
<dbReference type="Gene3D" id="4.10.60.10">
    <property type="entry name" value="Zinc finger, CCHC-type"/>
    <property type="match status" value="1"/>
</dbReference>
<dbReference type="AlphaFoldDB" id="A0ABC8Y1S5"/>
<evidence type="ECO:0000256" key="1">
    <source>
        <dbReference type="SAM" id="MobiDB-lite"/>
    </source>
</evidence>
<sequence>MDAPGSSCPGVHNSAQPPAGDPPAGTTPPHTSSSDPLAASEPASPLRAAVEAGEALELHYCSAAQKTEEALKSVVGEALKEGAVARAAGKAKVSEFPAAPTQGPVARRVSYKDALLKPRTFRPRFPPVSSHHGKEVWLQEERRGARRGTEAGAPSFREGNTATGQHSVEPRKEDSHYLVLLKKKAGDQRCFNCFASGHRISQCRDPPKCLVCSRFGHKARYCPRRRAPSAAAAASAAPSAAAVATLAAIRAEAAREGQLSSSASRRQGVSEERRMDPMGMEFTPGDISLRPREVVAAAARTQVIREEEHALELYALVAVQRDCGVPLTCAAVFRDAPHQLGVPEHELVVEGLCRAKFLLRFGSPALRNAALAMPARAIQVGNCVLNIMPWSRRIGASVGKLRFRARVCLEGVPRHARNTMAVAQLFSSPSFIDEIDCTVEREEERFCFTVWVWTDTPNDLALQGTLQLQEPIDHPDDYYPSMNTMELAYVRDAPLKTFDYEVLIHLDRVLDYTLPSASPGRRNFGSDISGIPSEVLPMADYPEKYRYDWVLGERDDRPARRVSVHARLGGRGDRSDRSPPRGGNGGGPGLNFRQRPPATQHDVARMPYTQRWDAGTSSSGGYGRRHGGGQVAGEVEANCARQVWRPKRVRQMGKDSDSQPHNTDDSFHSCVSEVQIQRLVDPMVEEASRAPCPRRGRSAWSQCSVEPTATDAGLARPGHLDGVFVSLPSAGQAVSCTVGRDHIGPKDDGEQVGTMPGGGQMGQHIAQQSMGDTELPREQTKGLGTDLCDVARRTVAVQDGGDQSAVHVDSGGKASIEDLNAVQAGLEVMADRPESDLPCDAGLVQPHGGLLIDLNEGCADGLDAANLMGSENGVMANEDGSSTEAVESGTDREVLREADGRLNRNGRDLSQRSQPRGIARFAVPLKKSLLCNPVTRNKSVLAKKGGNDNKRAGKVVKKGVAEQPVEEKATVLLMRTMGVLSDAEMPSAEAQEQFGLEFVTPVRQDLMGNMRTVFGMPMQGGAGVLEELVAEADD</sequence>
<keyword evidence="4" id="KW-1185">Reference proteome</keyword>
<dbReference type="PANTHER" id="PTHR33087:SF38">
    <property type="entry name" value="OS10G0201600 PROTEIN"/>
    <property type="match status" value="1"/>
</dbReference>
<gene>
    <name evidence="3" type="ORF">URODEC1_LOCUS29767</name>
</gene>
<accession>A0ABC8Y1S5</accession>
<dbReference type="InterPro" id="IPR001878">
    <property type="entry name" value="Znf_CCHC"/>
</dbReference>
<dbReference type="InterPro" id="IPR053253">
    <property type="entry name" value="Sex_diff_modulator"/>
</dbReference>
<feature type="compositionally biased region" description="Basic and acidic residues" evidence="1">
    <location>
        <begin position="132"/>
        <end position="149"/>
    </location>
</feature>
<feature type="region of interest" description="Disordered" evidence="1">
    <location>
        <begin position="561"/>
        <end position="596"/>
    </location>
</feature>
<reference evidence="4" key="1">
    <citation type="submission" date="2024-06" db="EMBL/GenBank/DDBJ databases">
        <authorList>
            <person name="Ryan C."/>
        </authorList>
    </citation>
    <scope>NUCLEOTIDE SEQUENCE [LARGE SCALE GENOMIC DNA]</scope>
</reference>
<protein>
    <recommendedName>
        <fullName evidence="2">CCHC-type domain-containing protein</fullName>
    </recommendedName>
</protein>
<dbReference type="SMART" id="SM00343">
    <property type="entry name" value="ZnF_C2HC"/>
    <property type="match status" value="2"/>
</dbReference>
<dbReference type="InterPro" id="IPR036875">
    <property type="entry name" value="Znf_CCHC_sf"/>
</dbReference>
<feature type="region of interest" description="Disordered" evidence="1">
    <location>
        <begin position="257"/>
        <end position="283"/>
    </location>
</feature>
<feature type="domain" description="CCHC-type" evidence="2">
    <location>
        <begin position="189"/>
        <end position="205"/>
    </location>
</feature>
<evidence type="ECO:0000313" key="4">
    <source>
        <dbReference type="Proteomes" id="UP001497457"/>
    </source>
</evidence>
<feature type="region of interest" description="Disordered" evidence="1">
    <location>
        <begin position="1"/>
        <end position="48"/>
    </location>
</feature>